<feature type="compositionally biased region" description="Basic and acidic residues" evidence="1">
    <location>
        <begin position="799"/>
        <end position="843"/>
    </location>
</feature>
<reference evidence="2" key="1">
    <citation type="submission" date="2021-03" db="EMBL/GenBank/DDBJ databases">
        <title>Evolutionary innovations through gain and loss of genes in the ectomycorrhizal Boletales.</title>
        <authorList>
            <person name="Wu G."/>
            <person name="Miyauchi S."/>
            <person name="Morin E."/>
            <person name="Yang Z.-L."/>
            <person name="Xu J."/>
            <person name="Martin F.M."/>
        </authorList>
    </citation>
    <scope>NUCLEOTIDE SEQUENCE</scope>
    <source>
        <strain evidence="2">BR01</strain>
    </source>
</reference>
<dbReference type="Proteomes" id="UP000683000">
    <property type="component" value="Unassembled WGS sequence"/>
</dbReference>
<feature type="compositionally biased region" description="Basic and acidic residues" evidence="1">
    <location>
        <begin position="246"/>
        <end position="342"/>
    </location>
</feature>
<evidence type="ECO:0000313" key="2">
    <source>
        <dbReference type="EMBL" id="KAG6381735.1"/>
    </source>
</evidence>
<feature type="compositionally biased region" description="Basic and acidic residues" evidence="1">
    <location>
        <begin position="441"/>
        <end position="469"/>
    </location>
</feature>
<feature type="region of interest" description="Disordered" evidence="1">
    <location>
        <begin position="1498"/>
        <end position="1560"/>
    </location>
</feature>
<feature type="compositionally biased region" description="Polar residues" evidence="1">
    <location>
        <begin position="1521"/>
        <end position="1541"/>
    </location>
</feature>
<dbReference type="EMBL" id="JAGFBS010000001">
    <property type="protein sequence ID" value="KAG6381735.1"/>
    <property type="molecule type" value="Genomic_DNA"/>
</dbReference>
<feature type="compositionally biased region" description="Basic and acidic residues" evidence="1">
    <location>
        <begin position="479"/>
        <end position="519"/>
    </location>
</feature>
<feature type="compositionally biased region" description="Basic and acidic residues" evidence="1">
    <location>
        <begin position="656"/>
        <end position="673"/>
    </location>
</feature>
<dbReference type="OrthoDB" id="3596986at2759"/>
<feature type="compositionally biased region" description="Polar residues" evidence="1">
    <location>
        <begin position="234"/>
        <end position="243"/>
    </location>
</feature>
<feature type="compositionally biased region" description="Polar residues" evidence="1">
    <location>
        <begin position="186"/>
        <end position="202"/>
    </location>
</feature>
<organism evidence="2 3">
    <name type="scientific">Boletus reticuloceps</name>
    <dbReference type="NCBI Taxonomy" id="495285"/>
    <lineage>
        <taxon>Eukaryota</taxon>
        <taxon>Fungi</taxon>
        <taxon>Dikarya</taxon>
        <taxon>Basidiomycota</taxon>
        <taxon>Agaricomycotina</taxon>
        <taxon>Agaricomycetes</taxon>
        <taxon>Agaricomycetidae</taxon>
        <taxon>Boletales</taxon>
        <taxon>Boletineae</taxon>
        <taxon>Boletaceae</taxon>
        <taxon>Boletoideae</taxon>
        <taxon>Boletus</taxon>
    </lineage>
</organism>
<feature type="region of interest" description="Disordered" evidence="1">
    <location>
        <begin position="1174"/>
        <end position="1229"/>
    </location>
</feature>
<feature type="compositionally biased region" description="Pro residues" evidence="1">
    <location>
        <begin position="352"/>
        <end position="363"/>
    </location>
</feature>
<name>A0A8I2Z0W1_9AGAM</name>
<dbReference type="PANTHER" id="PTHR48125:SF12">
    <property type="entry name" value="AT HOOK TRANSCRIPTION FACTOR FAMILY-RELATED"/>
    <property type="match status" value="1"/>
</dbReference>
<sequence>MNVSDLLQDSPSQHRRRPAPLQHESPPPTQSATTSLPSASVSPQSQHQPQHTHSHQHPSQPPPVSQTPYPPQPNPYYPPHPFSRQDPPPIHRITPRPQIQSSPTDPTPAMASLQHPSPSAPPPHVHSHTPWGPAASRQGSSPLAVSNLGAGASLHARTSHHHQPPTQIKPAMPGSDRSPVQRAHASGSSTPSNIAAHSPPSKQLLTTAAGVLILDEQMARPAQAQAQAHGPSSAHPNTSSGASFKSGRDREKEWDQRERERQQEDMDFIRHVARERVVGGPFDRERERERALPSPRDRSLASPHERSLASPHDRPIPSAHDRPLAPAHDRSIPSPHERDRPPHHMHRMSPLARPPAQAPPPLRTPAQVQQSPPGPSHRMAVGPPPHDRILPPNERDRMPPLPHERPPHDRDRIHPLPPHAHPHRQGPPLLPGQGQFQTHLPEWDPARERERDMAVGRERERDMIRERDMPMSAGGPPRDSVREKDVELTRDPEYGFHPDHDRAAYLRERERQRMRDASRDQGVLLPQRERDVVPPGQRDIAMQRERERMMERDREFMSRDTEGIPMLQREREMRERELHIQRERERVAQLHREGETGPGMPPRGHDRERDRDRERRTHSRMPSPHGMNIGGAGVPPLANSTTGPGAPGPHHLPPPPHDHPRERELQFMNERDRQLAWEREREYEMDRRQHRERISMPDRERMGILPERDERIALADRERAMAERDRAMFERDRMALPERDRAFVERDRFERERMAERDRVFLERERMVVNDRDRVMHDRERALPPERVVLERERVILERPSDRERVPMRPHPFDMAERERAEVFEREREHERLEAMERDRERGLQAASASGAGPSRDREGDKDRKAVDVPMGERERDERPPAGPATDRELVDKRERERLELVERERSSVIDREREPMNTANREGEHTEAERERLEARERFEMLQRELGELYERDRLGGLDVVDRERLARLERESFELLERERLEMLERERLDILERMPSAEELAKARKERERKPFVSLGTYVWPRTPFPYYFPEWIPTPIVEEDKPIEAKTIKAGSSSSSLAPISTPQPISATTQIPTELRLTVLVPPSFLPPARPQKFRLWGGGLPPPPPFPYTPSIYSFSRRRVYTDDSDVIQCAVHAGLLTWSGIARAKKEGRTILVVLALVPTLASASGVAKSGQSDSRVGANGHVNGTASVPRTRTNTPLPPPPASSVPSTSSSNNDPQPPGYAGGVWASRFIGGWGESFYGEESAGRGDNAGRMTSFEEAEDDGRGCVSCGWGWGHDGSAFEVIGVDVVEQNAHIAPGLGIRNRAQRLAEYAQRRADILGLPSPPSPPFLDVTNTPKRRKLNVDFTEMKKAGLSEMTTIAEEARKMQAMTISFGVPDRGKSKTGVGFKYHAQVMQNVLFPHLHQGSIVSPPPPKRRKIAVTRETQADGDVEMDSADELRRGVVLESSKETYLITSSVHEGKERYTLSVLCPPCANASQSCSLIPSTLLADAASKTQDKPTSSLPEPSEERKTASTDDQPPNGNMTDPPESSTPRDATSKEKETSASNPPSTCLLATSSKPTVRFLRLDLSEDDFCFEKDIIVIKGSPHPVDDEKMVVDGDGGDALKIRVLRWRWYVEP</sequence>
<feature type="compositionally biased region" description="Low complexity" evidence="1">
    <location>
        <begin position="40"/>
        <end position="49"/>
    </location>
</feature>
<feature type="region of interest" description="Disordered" evidence="1">
    <location>
        <begin position="1"/>
        <end position="202"/>
    </location>
</feature>
<feature type="compositionally biased region" description="Basic and acidic residues" evidence="1">
    <location>
        <begin position="385"/>
        <end position="414"/>
    </location>
</feature>
<feature type="compositionally biased region" description="Polar residues" evidence="1">
    <location>
        <begin position="1550"/>
        <end position="1560"/>
    </location>
</feature>
<keyword evidence="3" id="KW-1185">Reference proteome</keyword>
<feature type="compositionally biased region" description="Pro residues" evidence="1">
    <location>
        <begin position="646"/>
        <end position="655"/>
    </location>
</feature>
<feature type="compositionally biased region" description="Basic and acidic residues" evidence="1">
    <location>
        <begin position="541"/>
        <end position="595"/>
    </location>
</feature>
<dbReference type="PANTHER" id="PTHR48125">
    <property type="entry name" value="LP07818P1"/>
    <property type="match status" value="1"/>
</dbReference>
<feature type="compositionally biased region" description="Basic and acidic residues" evidence="1">
    <location>
        <begin position="603"/>
        <end position="615"/>
    </location>
</feature>
<protein>
    <submittedName>
        <fullName evidence="2">Uncharacterized protein</fullName>
    </submittedName>
</protein>
<comment type="caution">
    <text evidence="2">The sequence shown here is derived from an EMBL/GenBank/DDBJ whole genome shotgun (WGS) entry which is preliminary data.</text>
</comment>
<feature type="compositionally biased region" description="Low complexity" evidence="1">
    <location>
        <begin position="1212"/>
        <end position="1221"/>
    </location>
</feature>
<proteinExistence type="predicted"/>
<gene>
    <name evidence="2" type="ORF">JVT61DRAFT_339</name>
</gene>
<evidence type="ECO:0000256" key="1">
    <source>
        <dbReference type="SAM" id="MobiDB-lite"/>
    </source>
</evidence>
<feature type="region of interest" description="Disordered" evidence="1">
    <location>
        <begin position="799"/>
        <end position="897"/>
    </location>
</feature>
<feature type="compositionally biased region" description="Polar residues" evidence="1">
    <location>
        <begin position="1"/>
        <end position="11"/>
    </location>
</feature>
<feature type="region of interest" description="Disordered" evidence="1">
    <location>
        <begin position="216"/>
        <end position="673"/>
    </location>
</feature>
<feature type="compositionally biased region" description="Polar residues" evidence="1">
    <location>
        <begin position="30"/>
        <end position="39"/>
    </location>
</feature>
<evidence type="ECO:0000313" key="3">
    <source>
        <dbReference type="Proteomes" id="UP000683000"/>
    </source>
</evidence>
<feature type="region of interest" description="Disordered" evidence="1">
    <location>
        <begin position="910"/>
        <end position="932"/>
    </location>
</feature>
<accession>A0A8I2Z0W1</accession>
<feature type="compositionally biased region" description="Polar residues" evidence="1">
    <location>
        <begin position="1190"/>
        <end position="1200"/>
    </location>
</feature>
<feature type="compositionally biased region" description="Basic and acidic residues" evidence="1">
    <location>
        <begin position="855"/>
        <end position="897"/>
    </location>
</feature>
<feature type="compositionally biased region" description="Pro residues" evidence="1">
    <location>
        <begin position="59"/>
        <end position="90"/>
    </location>
</feature>